<dbReference type="AlphaFoldDB" id="A0A1J4JJW2"/>
<dbReference type="InterPro" id="IPR043153">
    <property type="entry name" value="DENN_C"/>
</dbReference>
<evidence type="ECO:0000313" key="4">
    <source>
        <dbReference type="Proteomes" id="UP000179807"/>
    </source>
</evidence>
<evidence type="ECO:0000256" key="1">
    <source>
        <dbReference type="SAM" id="MobiDB-lite"/>
    </source>
</evidence>
<dbReference type="GO" id="GO:0032456">
    <property type="term" value="P:endocytic recycling"/>
    <property type="evidence" value="ECO:0007669"/>
    <property type="project" value="TreeGrafter"/>
</dbReference>
<name>A0A1J4JJW2_9EUKA</name>
<dbReference type="RefSeq" id="XP_068351784.1">
    <property type="nucleotide sequence ID" value="XM_068509938.1"/>
</dbReference>
<reference evidence="3" key="1">
    <citation type="submission" date="2016-10" db="EMBL/GenBank/DDBJ databases">
        <authorList>
            <person name="Benchimol M."/>
            <person name="Almeida L.G."/>
            <person name="Vasconcelos A.T."/>
            <person name="Perreira-Neves A."/>
            <person name="Rosa I.A."/>
            <person name="Tasca T."/>
            <person name="Bogo M.R."/>
            <person name="de Souza W."/>
        </authorList>
    </citation>
    <scope>NUCLEOTIDE SEQUENCE [LARGE SCALE GENOMIC DNA]</scope>
    <source>
        <strain evidence="3">K</strain>
    </source>
</reference>
<dbReference type="PANTHER" id="PTHR13196">
    <property type="entry name" value="DENN DOMAIN-CONTAINING"/>
    <property type="match status" value="1"/>
</dbReference>
<sequence length="539" mass="60947">MIRFCRKSGEATILLFVKAEQTFGSSDIVQTTLFSPGSTGNEPNITKFCFPLDTFDPSDTKEERFLFYLKSSESFPTYGYVYLYCQNNKRIAYCMISPFYDPPRIFHIIQQSTTKPQYEISEYVRRNFQSQVKNDFMATEKCTIQNNITELCSIFDLADVGRLIVYMVLDFKIIIAGSDVGKVSRCGHALLSAIHPLQWPGVFIPMLPESMIDTVYAPFPYIIGLHKNLVPQTENELIETHVLMDCDTKTISFYPEEIKIPAKAMKAVESFKKKVVHCCFDKSQIQKLVHKLVLKAIGAGVGMKPNRPDKMYKNWEKLRNSPKTDGYSFMVSQSQVVLSLMREIENGPGSEIYGSYFNPDQLGTSSAQKDTYSGPQSQPNPPSPLVSGALDDGIQPFNNSLGNPSPLLSSFNSGNSLLSEKSGYSNNSNYRSPMSTNSAFEEITRMAALFSQREVDIDTMLKQQKEAEMASKPKNERPESMSFGNKLQMYNVQPHSNEPIRASESKPIMLRSRTPDPVKRLEKAKSSMFIKRIHFLSKH</sequence>
<dbReference type="GO" id="GO:0005829">
    <property type="term" value="C:cytosol"/>
    <property type="evidence" value="ECO:0007669"/>
    <property type="project" value="TreeGrafter"/>
</dbReference>
<protein>
    <recommendedName>
        <fullName evidence="2">UDENN domain-containing protein</fullName>
    </recommendedName>
</protein>
<dbReference type="PANTHER" id="PTHR13196:SF14">
    <property type="entry name" value="UDENN DOMAIN-CONTAINING PROTEIN"/>
    <property type="match status" value="1"/>
</dbReference>
<comment type="caution">
    <text evidence="3">The sequence shown here is derived from an EMBL/GenBank/DDBJ whole genome shotgun (WGS) entry which is preliminary data.</text>
</comment>
<dbReference type="VEuPathDB" id="TrichDB:TRFO_34898"/>
<dbReference type="InterPro" id="IPR001194">
    <property type="entry name" value="cDENN_dom"/>
</dbReference>
<proteinExistence type="predicted"/>
<dbReference type="EMBL" id="MLAK01001042">
    <property type="protein sequence ID" value="OHS98647.1"/>
    <property type="molecule type" value="Genomic_DNA"/>
</dbReference>
<evidence type="ECO:0000313" key="3">
    <source>
        <dbReference type="EMBL" id="OHS98647.1"/>
    </source>
</evidence>
<dbReference type="GeneID" id="94844642"/>
<dbReference type="InterPro" id="IPR037516">
    <property type="entry name" value="Tripartite_DENN"/>
</dbReference>
<dbReference type="InterPro" id="IPR040032">
    <property type="entry name" value="DENND1A/B/C"/>
</dbReference>
<gene>
    <name evidence="3" type="ORF">TRFO_34898</name>
</gene>
<feature type="compositionally biased region" description="Polar residues" evidence="1">
    <location>
        <begin position="364"/>
        <end position="374"/>
    </location>
</feature>
<dbReference type="Pfam" id="PF02141">
    <property type="entry name" value="DENN"/>
    <property type="match status" value="1"/>
</dbReference>
<dbReference type="PROSITE" id="PS50211">
    <property type="entry name" value="DENN"/>
    <property type="match status" value="1"/>
</dbReference>
<dbReference type="Proteomes" id="UP000179807">
    <property type="component" value="Unassembled WGS sequence"/>
</dbReference>
<keyword evidence="4" id="KW-1185">Reference proteome</keyword>
<evidence type="ECO:0000259" key="2">
    <source>
        <dbReference type="PROSITE" id="PS50211"/>
    </source>
</evidence>
<feature type="region of interest" description="Disordered" evidence="1">
    <location>
        <begin position="496"/>
        <end position="522"/>
    </location>
</feature>
<dbReference type="GO" id="GO:1901981">
    <property type="term" value="F:phosphatidylinositol phosphate binding"/>
    <property type="evidence" value="ECO:0007669"/>
    <property type="project" value="TreeGrafter"/>
</dbReference>
<dbReference type="OrthoDB" id="206724at2759"/>
<dbReference type="SMART" id="SM00799">
    <property type="entry name" value="DENN"/>
    <property type="match status" value="1"/>
</dbReference>
<feature type="compositionally biased region" description="Basic and acidic residues" evidence="1">
    <location>
        <begin position="513"/>
        <end position="522"/>
    </location>
</feature>
<dbReference type="GO" id="GO:0006897">
    <property type="term" value="P:endocytosis"/>
    <property type="evidence" value="ECO:0007669"/>
    <property type="project" value="TreeGrafter"/>
</dbReference>
<accession>A0A1J4JJW2</accession>
<dbReference type="Gene3D" id="3.40.50.11500">
    <property type="match status" value="1"/>
</dbReference>
<feature type="region of interest" description="Disordered" evidence="1">
    <location>
        <begin position="364"/>
        <end position="401"/>
    </location>
</feature>
<feature type="domain" description="UDENN" evidence="2">
    <location>
        <begin position="12"/>
        <end position="413"/>
    </location>
</feature>
<organism evidence="3 4">
    <name type="scientific">Tritrichomonas foetus</name>
    <dbReference type="NCBI Taxonomy" id="1144522"/>
    <lineage>
        <taxon>Eukaryota</taxon>
        <taxon>Metamonada</taxon>
        <taxon>Parabasalia</taxon>
        <taxon>Tritrichomonadida</taxon>
        <taxon>Tritrichomonadidae</taxon>
        <taxon>Tritrichomonas</taxon>
    </lineage>
</organism>
<dbReference type="GO" id="GO:0005085">
    <property type="term" value="F:guanyl-nucleotide exchange factor activity"/>
    <property type="evidence" value="ECO:0007669"/>
    <property type="project" value="InterPro"/>
</dbReference>